<sequence>MAGIWSGDILLPDQTVIKAADITLASHISASLPATSLRFLAIVDTSRIPLHIAAGPSLDVWTASEDTEAWFSSVLFSKPAAIDVHQAGQAIEWWACARAQSPVGILVQAEGSRLDANGPKITEILFYGTVAVPAHGALPTPPSSSPEHSHAILDQEPLPELRVHALPLSSDLLYRPTLHGHLPLSPSLSTAEPRHHVEPQFLPPTYTCEQTPMSPKRKRDIFDEATLARKKARSKGGEGIAAAASRGQESQRALGHRKSLSTDTRALPYPDSRAGPANALARPSSRPLSRSSSISSDIRPLSRKGISEGQARRSALSQVATVPLHSEEPTTESRNKEALSRVVMAAMRMHGLQQRKKNKSRRGSTAPGVQSEDQLSEEAAAEEAAKDEEYKLIYHQTYKSAVLAFRKHMSSKPLHSQPDRLRDVVEKILAIFCADPLAQPLPNEETTNALSTPGRQHLGVPNSTHSRASPFDMPSGARQNATKSTAEGVMHTGSPLSKRKPENGVTSKSIME</sequence>
<evidence type="ECO:0000256" key="1">
    <source>
        <dbReference type="SAM" id="MobiDB-lite"/>
    </source>
</evidence>
<dbReference type="Proteomes" id="UP000799764">
    <property type="component" value="Unassembled WGS sequence"/>
</dbReference>
<dbReference type="EMBL" id="MU001502">
    <property type="protein sequence ID" value="KAF2443627.1"/>
    <property type="molecule type" value="Genomic_DNA"/>
</dbReference>
<feature type="region of interest" description="Disordered" evidence="1">
    <location>
        <begin position="351"/>
        <end position="382"/>
    </location>
</feature>
<name>A0A9P4PGN3_9PLEO</name>
<feature type="compositionally biased region" description="Low complexity" evidence="1">
    <location>
        <begin position="282"/>
        <end position="299"/>
    </location>
</feature>
<accession>A0A9P4PGN3</accession>
<proteinExistence type="predicted"/>
<organism evidence="3 4">
    <name type="scientific">Karstenula rhodostoma CBS 690.94</name>
    <dbReference type="NCBI Taxonomy" id="1392251"/>
    <lineage>
        <taxon>Eukaryota</taxon>
        <taxon>Fungi</taxon>
        <taxon>Dikarya</taxon>
        <taxon>Ascomycota</taxon>
        <taxon>Pezizomycotina</taxon>
        <taxon>Dothideomycetes</taxon>
        <taxon>Pleosporomycetidae</taxon>
        <taxon>Pleosporales</taxon>
        <taxon>Massarineae</taxon>
        <taxon>Didymosphaeriaceae</taxon>
        <taxon>Karstenula</taxon>
    </lineage>
</organism>
<protein>
    <recommendedName>
        <fullName evidence="2">Sld7 C-terminal domain-containing protein</fullName>
    </recommendedName>
</protein>
<dbReference type="OrthoDB" id="4205424at2759"/>
<evidence type="ECO:0000259" key="2">
    <source>
        <dbReference type="Pfam" id="PF18596"/>
    </source>
</evidence>
<dbReference type="AlphaFoldDB" id="A0A9P4PGN3"/>
<evidence type="ECO:0000313" key="4">
    <source>
        <dbReference type="Proteomes" id="UP000799764"/>
    </source>
</evidence>
<gene>
    <name evidence="3" type="ORF">P171DRAFT_495447</name>
</gene>
<feature type="domain" description="Sld7 C-terminal" evidence="2">
    <location>
        <begin position="332"/>
        <end position="433"/>
    </location>
</feature>
<feature type="region of interest" description="Disordered" evidence="1">
    <location>
        <begin position="185"/>
        <end position="337"/>
    </location>
</feature>
<feature type="compositionally biased region" description="Polar residues" evidence="1">
    <location>
        <begin position="444"/>
        <end position="454"/>
    </location>
</feature>
<feature type="compositionally biased region" description="Basic residues" evidence="1">
    <location>
        <begin position="353"/>
        <end position="362"/>
    </location>
</feature>
<dbReference type="InterPro" id="IPR041260">
    <property type="entry name" value="Sld7_C"/>
</dbReference>
<reference evidence="3" key="1">
    <citation type="journal article" date="2020" name="Stud. Mycol.">
        <title>101 Dothideomycetes genomes: a test case for predicting lifestyles and emergence of pathogens.</title>
        <authorList>
            <person name="Haridas S."/>
            <person name="Albert R."/>
            <person name="Binder M."/>
            <person name="Bloem J."/>
            <person name="Labutti K."/>
            <person name="Salamov A."/>
            <person name="Andreopoulos B."/>
            <person name="Baker S."/>
            <person name="Barry K."/>
            <person name="Bills G."/>
            <person name="Bluhm B."/>
            <person name="Cannon C."/>
            <person name="Castanera R."/>
            <person name="Culley D."/>
            <person name="Daum C."/>
            <person name="Ezra D."/>
            <person name="Gonzalez J."/>
            <person name="Henrissat B."/>
            <person name="Kuo A."/>
            <person name="Liang C."/>
            <person name="Lipzen A."/>
            <person name="Lutzoni F."/>
            <person name="Magnuson J."/>
            <person name="Mondo S."/>
            <person name="Nolan M."/>
            <person name="Ohm R."/>
            <person name="Pangilinan J."/>
            <person name="Park H.-J."/>
            <person name="Ramirez L."/>
            <person name="Alfaro M."/>
            <person name="Sun H."/>
            <person name="Tritt A."/>
            <person name="Yoshinaga Y."/>
            <person name="Zwiers L.-H."/>
            <person name="Turgeon B."/>
            <person name="Goodwin S."/>
            <person name="Spatafora J."/>
            <person name="Crous P."/>
            <person name="Grigoriev I."/>
        </authorList>
    </citation>
    <scope>NUCLEOTIDE SEQUENCE</scope>
    <source>
        <strain evidence="3">CBS 690.94</strain>
    </source>
</reference>
<dbReference type="Pfam" id="PF18596">
    <property type="entry name" value="Sld7_C"/>
    <property type="match status" value="1"/>
</dbReference>
<evidence type="ECO:0000313" key="3">
    <source>
        <dbReference type="EMBL" id="KAF2443627.1"/>
    </source>
</evidence>
<comment type="caution">
    <text evidence="3">The sequence shown here is derived from an EMBL/GenBank/DDBJ whole genome shotgun (WGS) entry which is preliminary data.</text>
</comment>
<feature type="region of interest" description="Disordered" evidence="1">
    <location>
        <begin position="441"/>
        <end position="512"/>
    </location>
</feature>
<feature type="compositionally biased region" description="Basic and acidic residues" evidence="1">
    <location>
        <begin position="325"/>
        <end position="337"/>
    </location>
</feature>
<keyword evidence="4" id="KW-1185">Reference proteome</keyword>